<keyword evidence="3 5" id="KW-1133">Transmembrane helix</keyword>
<evidence type="ECO:0000313" key="8">
    <source>
        <dbReference type="Proteomes" id="UP000245468"/>
    </source>
</evidence>
<accession>A0A2S2DVG7</accession>
<gene>
    <name evidence="7" type="ORF">HME7025_01559</name>
</gene>
<feature type="transmembrane region" description="Helical" evidence="5">
    <location>
        <begin position="262"/>
        <end position="279"/>
    </location>
</feature>
<proteinExistence type="predicted"/>
<name>A0A2S2DVG7_9BACT</name>
<evidence type="ECO:0000259" key="6">
    <source>
        <dbReference type="Pfam" id="PF00916"/>
    </source>
</evidence>
<dbReference type="EMBL" id="CP029346">
    <property type="protein sequence ID" value="AWL09414.1"/>
    <property type="molecule type" value="Genomic_DNA"/>
</dbReference>
<dbReference type="Pfam" id="PF00916">
    <property type="entry name" value="Sulfate_transp"/>
    <property type="match status" value="1"/>
</dbReference>
<feature type="transmembrane region" description="Helical" evidence="5">
    <location>
        <begin position="75"/>
        <end position="94"/>
    </location>
</feature>
<feature type="transmembrane region" description="Helical" evidence="5">
    <location>
        <begin position="132"/>
        <end position="156"/>
    </location>
</feature>
<feature type="transmembrane region" description="Helical" evidence="5">
    <location>
        <begin position="21"/>
        <end position="43"/>
    </location>
</feature>
<evidence type="ECO:0000313" key="7">
    <source>
        <dbReference type="EMBL" id="AWL09414.1"/>
    </source>
</evidence>
<dbReference type="PANTHER" id="PTHR11814">
    <property type="entry name" value="SULFATE TRANSPORTER"/>
    <property type="match status" value="1"/>
</dbReference>
<feature type="transmembrane region" description="Helical" evidence="5">
    <location>
        <begin position="340"/>
        <end position="370"/>
    </location>
</feature>
<feature type="transmembrane region" description="Helical" evidence="5">
    <location>
        <begin position="209"/>
        <end position="226"/>
    </location>
</feature>
<dbReference type="Proteomes" id="UP000245468">
    <property type="component" value="Chromosome"/>
</dbReference>
<sequence>MKMKNVTSQIPKDGIAGLKENFSADAVSGFIVFLLALPLSLGIAKASEFPPLMGLLTAIIGGILVSLFSGSRLTIKGPAAGLIVIIVGAVADFGGGEQGWHYALGAIVVAGIVQILFGVFKLGKLVDFFPLSAVHGMLAAIGLIIIFKQIPVLLNVNPILAKGKSPFELAASIPQFVMNLDRNGAIVGILSFIIMMTWQKIPVNFLRKIPAALIVLCIAIPAEIFLDFKHTEPASALVKIGSLIDNIHVNVDFAGFANKMVFIKYVVMFALVGSLESLLTVKAIDMQDPFKRKSNPNKDLIAVGIGNTLAGILGGLPMISEVARSSANVNNGAKTRWANFFHGFFILVFVVFAAPVIELIPNAALAAMLVSVGIKLAHPKEFIHIFNIGKGQLAIFLVTIFFTLYEDLLIGIAAGMLVKILIHILNGAPISSFFKSNVAVSFNDDQYLVEVSKAAVFTNYMGLKAKLDAIPQGMHVTMDFSNTHLVDHSVMENLHHFEADYISAGGTFTIIGFDEHILLSEHKLAARKKKQAIS</sequence>
<feature type="transmembrane region" description="Helical" evidence="5">
    <location>
        <begin position="49"/>
        <end position="68"/>
    </location>
</feature>
<feature type="transmembrane region" description="Helical" evidence="5">
    <location>
        <begin position="382"/>
        <end position="402"/>
    </location>
</feature>
<evidence type="ECO:0000256" key="5">
    <source>
        <dbReference type="SAM" id="Phobius"/>
    </source>
</evidence>
<dbReference type="InterPro" id="IPR001902">
    <property type="entry name" value="SLC26A/SulP_fam"/>
</dbReference>
<feature type="transmembrane region" description="Helical" evidence="5">
    <location>
        <begin position="408"/>
        <end position="425"/>
    </location>
</feature>
<dbReference type="KEGG" id="psez:HME7025_01559"/>
<feature type="transmembrane region" description="Helical" evidence="5">
    <location>
        <begin position="176"/>
        <end position="197"/>
    </location>
</feature>
<protein>
    <submittedName>
        <fullName evidence="7">C4-dicarboxylic acid transporter DauA</fullName>
    </submittedName>
</protein>
<comment type="subcellular location">
    <subcellularLocation>
        <location evidence="1">Membrane</location>
        <topology evidence="1">Multi-pass membrane protein</topology>
    </subcellularLocation>
</comment>
<feature type="domain" description="SLC26A/SulP transporter" evidence="6">
    <location>
        <begin position="22"/>
        <end position="399"/>
    </location>
</feature>
<organism evidence="7 8">
    <name type="scientific">Aquirufa nivalisilvae</name>
    <dbReference type="NCBI Taxonomy" id="2516557"/>
    <lineage>
        <taxon>Bacteria</taxon>
        <taxon>Pseudomonadati</taxon>
        <taxon>Bacteroidota</taxon>
        <taxon>Cytophagia</taxon>
        <taxon>Cytophagales</taxon>
        <taxon>Flectobacillaceae</taxon>
        <taxon>Aquirufa</taxon>
    </lineage>
</organism>
<dbReference type="InterPro" id="IPR011547">
    <property type="entry name" value="SLC26A/SulP_dom"/>
</dbReference>
<keyword evidence="2 5" id="KW-0812">Transmembrane</keyword>
<evidence type="ECO:0000256" key="3">
    <source>
        <dbReference type="ARBA" id="ARBA00022989"/>
    </source>
</evidence>
<keyword evidence="4 5" id="KW-0472">Membrane</keyword>
<dbReference type="GO" id="GO:0016020">
    <property type="term" value="C:membrane"/>
    <property type="evidence" value="ECO:0007669"/>
    <property type="project" value="UniProtKB-SubCell"/>
</dbReference>
<reference evidence="8" key="1">
    <citation type="submission" date="2018-05" db="EMBL/GenBank/DDBJ databases">
        <title>Pseudarcicella sp. HME7025 Genome sequencing and assembly.</title>
        <authorList>
            <person name="Kim H."/>
            <person name="Kang H."/>
            <person name="Joh K."/>
        </authorList>
    </citation>
    <scope>NUCLEOTIDE SEQUENCE [LARGE SCALE GENOMIC DNA]</scope>
    <source>
        <strain evidence="8">HME7025</strain>
    </source>
</reference>
<dbReference type="AlphaFoldDB" id="A0A2S2DVG7"/>
<evidence type="ECO:0000256" key="2">
    <source>
        <dbReference type="ARBA" id="ARBA00022692"/>
    </source>
</evidence>
<evidence type="ECO:0000256" key="4">
    <source>
        <dbReference type="ARBA" id="ARBA00023136"/>
    </source>
</evidence>
<feature type="transmembrane region" description="Helical" evidence="5">
    <location>
        <begin position="100"/>
        <end position="120"/>
    </location>
</feature>
<feature type="transmembrane region" description="Helical" evidence="5">
    <location>
        <begin position="300"/>
        <end position="320"/>
    </location>
</feature>
<keyword evidence="8" id="KW-1185">Reference proteome</keyword>
<evidence type="ECO:0000256" key="1">
    <source>
        <dbReference type="ARBA" id="ARBA00004141"/>
    </source>
</evidence>
<dbReference type="GO" id="GO:0055085">
    <property type="term" value="P:transmembrane transport"/>
    <property type="evidence" value="ECO:0007669"/>
    <property type="project" value="InterPro"/>
</dbReference>